<dbReference type="Proteomes" id="UP001258315">
    <property type="component" value="Unassembled WGS sequence"/>
</dbReference>
<dbReference type="PANTHER" id="PTHR24320:SF148">
    <property type="entry name" value="NAD(P)-BINDING ROSSMANN-FOLD SUPERFAMILY PROTEIN"/>
    <property type="match status" value="1"/>
</dbReference>
<evidence type="ECO:0000256" key="3">
    <source>
        <dbReference type="RuleBase" id="RU000363"/>
    </source>
</evidence>
<dbReference type="NCBIfam" id="NF004846">
    <property type="entry name" value="PRK06197.1"/>
    <property type="match status" value="1"/>
</dbReference>
<keyword evidence="5" id="KW-1185">Reference proteome</keyword>
<evidence type="ECO:0000256" key="1">
    <source>
        <dbReference type="ARBA" id="ARBA00006484"/>
    </source>
</evidence>
<evidence type="ECO:0000313" key="5">
    <source>
        <dbReference type="Proteomes" id="UP001258315"/>
    </source>
</evidence>
<dbReference type="PRINTS" id="PR00080">
    <property type="entry name" value="SDRFAMILY"/>
</dbReference>
<dbReference type="PRINTS" id="PR00081">
    <property type="entry name" value="GDHRDH"/>
</dbReference>
<comment type="similarity">
    <text evidence="1 3">Belongs to the short-chain dehydrogenases/reductases (SDR) family.</text>
</comment>
<dbReference type="Gene3D" id="3.40.50.720">
    <property type="entry name" value="NAD(P)-binding Rossmann-like Domain"/>
    <property type="match status" value="1"/>
</dbReference>
<reference evidence="5" key="1">
    <citation type="submission" date="2023-07" db="EMBL/GenBank/DDBJ databases">
        <title>Functional and genomic diversity of the sorghum phyllosphere microbiome.</title>
        <authorList>
            <person name="Shade A."/>
        </authorList>
    </citation>
    <scope>NUCLEOTIDE SEQUENCE [LARGE SCALE GENOMIC DNA]</scope>
    <source>
        <strain evidence="5">SORGH_AS_0422</strain>
    </source>
</reference>
<evidence type="ECO:0000313" key="4">
    <source>
        <dbReference type="EMBL" id="MDT3402332.1"/>
    </source>
</evidence>
<dbReference type="Pfam" id="PF00106">
    <property type="entry name" value="adh_short"/>
    <property type="match status" value="1"/>
</dbReference>
<dbReference type="RefSeq" id="WP_311948706.1">
    <property type="nucleotide sequence ID" value="NZ_JAVLVU010000001.1"/>
</dbReference>
<proteinExistence type="inferred from homology"/>
<sequence>MKNWTENQIPDQSGRIALITGANSGIGFESARALAQKGATVIMACRSIDRGNEAMKKLLQLVPKADLSVMELDLSDLDSVRKFAASFQQAYDKLDILINNAGVMIPPYTQTKQGYELQFGTNYLGHFALTGLLFPLMKDVESSRIVTVSSLAGNNAKIDFNDLHSKSKPYKKWEAYGQSKLAELIFSFELAKRLVDANARTIAVAAHPGGSNTNLQRTTGFFLKHVLFPLLSHAPDKAVLPSLLAAVDPMATNGTYWGPSGFNELKGAPHAAKVPAVAKDPMTGMRLWKVGEELTGVRFDLRPDNHAVVGRI</sequence>
<dbReference type="PANTHER" id="PTHR24320">
    <property type="entry name" value="RETINOL DEHYDROGENASE"/>
    <property type="match status" value="1"/>
</dbReference>
<keyword evidence="2" id="KW-0560">Oxidoreductase</keyword>
<dbReference type="InterPro" id="IPR036291">
    <property type="entry name" value="NAD(P)-bd_dom_sf"/>
</dbReference>
<dbReference type="InterPro" id="IPR002347">
    <property type="entry name" value="SDR_fam"/>
</dbReference>
<dbReference type="SUPFAM" id="SSF51735">
    <property type="entry name" value="NAD(P)-binding Rossmann-fold domains"/>
    <property type="match status" value="1"/>
</dbReference>
<accession>A0ABU3GRC3</accession>
<gene>
    <name evidence="4" type="ORF">QE417_001404</name>
</gene>
<dbReference type="EMBL" id="JAVLVU010000001">
    <property type="protein sequence ID" value="MDT3402332.1"/>
    <property type="molecule type" value="Genomic_DNA"/>
</dbReference>
<dbReference type="CDD" id="cd05327">
    <property type="entry name" value="retinol-DH_like_SDR_c_like"/>
    <property type="match status" value="1"/>
</dbReference>
<comment type="caution">
    <text evidence="4">The sequence shown here is derived from an EMBL/GenBank/DDBJ whole genome shotgun (WGS) entry which is preliminary data.</text>
</comment>
<evidence type="ECO:0000256" key="2">
    <source>
        <dbReference type="ARBA" id="ARBA00023002"/>
    </source>
</evidence>
<protein>
    <submittedName>
        <fullName evidence="4">NAD(P)-dependent dehydrogenase (Short-subunit alcohol dehydrogenase family)</fullName>
    </submittedName>
</protein>
<organism evidence="4 5">
    <name type="scientific">Mucilaginibacter terrae</name>
    <dbReference type="NCBI Taxonomy" id="1955052"/>
    <lineage>
        <taxon>Bacteria</taxon>
        <taxon>Pseudomonadati</taxon>
        <taxon>Bacteroidota</taxon>
        <taxon>Sphingobacteriia</taxon>
        <taxon>Sphingobacteriales</taxon>
        <taxon>Sphingobacteriaceae</taxon>
        <taxon>Mucilaginibacter</taxon>
    </lineage>
</organism>
<name>A0ABU3GRC3_9SPHI</name>